<comment type="caution">
    <text evidence="7">The sequence shown here is derived from an EMBL/GenBank/DDBJ whole genome shotgun (WGS) entry which is preliminary data.</text>
</comment>
<keyword evidence="2 6" id="KW-0547">Nucleotide-binding</keyword>
<dbReference type="InterPro" id="IPR002698">
    <property type="entry name" value="FTHF_cligase"/>
</dbReference>
<dbReference type="Proteomes" id="UP000323011">
    <property type="component" value="Unassembled WGS sequence"/>
</dbReference>
<dbReference type="PANTHER" id="PTHR23407">
    <property type="entry name" value="ATPASE INHIBITOR/5-FORMYLTETRAHYDROFOLATE CYCLO-LIGASE"/>
    <property type="match status" value="1"/>
</dbReference>
<dbReference type="Pfam" id="PF01812">
    <property type="entry name" value="5-FTHF_cyc-lig"/>
    <property type="match status" value="1"/>
</dbReference>
<reference evidence="7 8" key="1">
    <citation type="submission" date="2019-07" db="EMBL/GenBank/DDBJ databases">
        <title>Genomes of Cafeteria roenbergensis.</title>
        <authorList>
            <person name="Fischer M.G."/>
            <person name="Hackl T."/>
            <person name="Roman M."/>
        </authorList>
    </citation>
    <scope>NUCLEOTIDE SEQUENCE [LARGE SCALE GENOMIC DNA]</scope>
    <source>
        <strain evidence="7 8">BVI</strain>
    </source>
</reference>
<evidence type="ECO:0000256" key="2">
    <source>
        <dbReference type="ARBA" id="ARBA00022741"/>
    </source>
</evidence>
<dbReference type="OMA" id="STIYPCQ"/>
<dbReference type="GO" id="GO:0035999">
    <property type="term" value="P:tetrahydrofolate interconversion"/>
    <property type="evidence" value="ECO:0007669"/>
    <property type="project" value="TreeGrafter"/>
</dbReference>
<dbReference type="Gene3D" id="3.40.50.10420">
    <property type="entry name" value="NagB/RpiA/CoA transferase-like"/>
    <property type="match status" value="1"/>
</dbReference>
<dbReference type="PIRSF" id="PIRSF006806">
    <property type="entry name" value="FTHF_cligase"/>
    <property type="match status" value="1"/>
</dbReference>
<dbReference type="GO" id="GO:0009396">
    <property type="term" value="P:folic acid-containing compound biosynthetic process"/>
    <property type="evidence" value="ECO:0007669"/>
    <property type="project" value="TreeGrafter"/>
</dbReference>
<name>A0A5A8CSZ0_CAFRO</name>
<dbReference type="InterPro" id="IPR037171">
    <property type="entry name" value="NagB/RpiA_transferase-like"/>
</dbReference>
<feature type="binding site" evidence="6">
    <location>
        <begin position="17"/>
        <end position="21"/>
    </location>
    <ligand>
        <name>ATP</name>
        <dbReference type="ChEBI" id="CHEBI:30616"/>
    </ligand>
</feature>
<organism evidence="7 8">
    <name type="scientific">Cafeteria roenbergensis</name>
    <name type="common">Marine flagellate</name>
    <dbReference type="NCBI Taxonomy" id="33653"/>
    <lineage>
        <taxon>Eukaryota</taxon>
        <taxon>Sar</taxon>
        <taxon>Stramenopiles</taxon>
        <taxon>Bigyra</taxon>
        <taxon>Opalozoa</taxon>
        <taxon>Bicosoecida</taxon>
        <taxon>Cafeteriaceae</taxon>
        <taxon>Cafeteria</taxon>
    </lineage>
</organism>
<dbReference type="EMBL" id="VLTN01000004">
    <property type="protein sequence ID" value="KAA0156272.1"/>
    <property type="molecule type" value="Genomic_DNA"/>
</dbReference>
<keyword evidence="8" id="KW-1185">Reference proteome</keyword>
<dbReference type="InterPro" id="IPR024185">
    <property type="entry name" value="FTHF_cligase-like_sf"/>
</dbReference>
<dbReference type="GO" id="GO:0030272">
    <property type="term" value="F:5-formyltetrahydrofolate cyclo-ligase activity"/>
    <property type="evidence" value="ECO:0007669"/>
    <property type="project" value="UniProtKB-EC"/>
</dbReference>
<proteinExistence type="inferred from homology"/>
<evidence type="ECO:0000256" key="4">
    <source>
        <dbReference type="ARBA" id="ARBA00036539"/>
    </source>
</evidence>
<feature type="binding site" evidence="6">
    <location>
        <position position="63"/>
    </location>
    <ligand>
        <name>substrate</name>
    </ligand>
</feature>
<comment type="similarity">
    <text evidence="1">Belongs to the 5-formyltetrahydrofolate cyclo-ligase family.</text>
</comment>
<dbReference type="SUPFAM" id="SSF100950">
    <property type="entry name" value="NagB/RpiA/CoA transferase-like"/>
    <property type="match status" value="1"/>
</dbReference>
<dbReference type="EC" id="6.3.3.2" evidence="5"/>
<dbReference type="PANTHER" id="PTHR23407:SF1">
    <property type="entry name" value="5-FORMYLTETRAHYDROFOLATE CYCLO-LIGASE"/>
    <property type="match status" value="1"/>
</dbReference>
<protein>
    <recommendedName>
        <fullName evidence="5">5-formyltetrahydrofolate cyclo-ligase</fullName>
        <ecNumber evidence="5">6.3.3.2</ecNumber>
    </recommendedName>
</protein>
<feature type="binding site" evidence="6">
    <location>
        <begin position="179"/>
        <end position="187"/>
    </location>
    <ligand>
        <name>ATP</name>
        <dbReference type="ChEBI" id="CHEBI:30616"/>
    </ligand>
</feature>
<dbReference type="AlphaFoldDB" id="A0A5A8CSZ0"/>
<evidence type="ECO:0000256" key="1">
    <source>
        <dbReference type="ARBA" id="ARBA00010638"/>
    </source>
</evidence>
<dbReference type="GO" id="GO:0005739">
    <property type="term" value="C:mitochondrion"/>
    <property type="evidence" value="ECO:0007669"/>
    <property type="project" value="TreeGrafter"/>
</dbReference>
<comment type="catalytic activity">
    <reaction evidence="4">
        <text>(6S)-5-formyl-5,6,7,8-tetrahydrofolate + ATP = (6R)-5,10-methenyltetrahydrofolate + ADP + phosphate</text>
        <dbReference type="Rhea" id="RHEA:10488"/>
        <dbReference type="ChEBI" id="CHEBI:30616"/>
        <dbReference type="ChEBI" id="CHEBI:43474"/>
        <dbReference type="ChEBI" id="CHEBI:57455"/>
        <dbReference type="ChEBI" id="CHEBI:57457"/>
        <dbReference type="ChEBI" id="CHEBI:456216"/>
        <dbReference type="EC" id="6.3.3.2"/>
    </reaction>
</comment>
<sequence length="250" mass="26156">MAASAAPSAVTALRAAKKELRTRIGAALAALNTHAIASGSQAVREHANALPVVARSKGVFAFLSMPDEVQTYDLVADMFAAGRCVYVPKVIGRRSMGVLRVDSAASLAGFEKSKWGIPEPPIPTVEPSGDAVSAAMADAEDFDWTTVKGEAAWAAAGSGGAPVDLVLVPGVAFDKSGRRCGHGRGYYDTFLERICALHEAKSLPRPWLVALCLTPQLVDEVPTGHYDVPVDYVVSPSGVIAASERARAEA</sequence>
<accession>A0A5A8CSZ0</accession>
<evidence type="ECO:0000313" key="7">
    <source>
        <dbReference type="EMBL" id="KAA0156272.1"/>
    </source>
</evidence>
<evidence type="ECO:0000256" key="6">
    <source>
        <dbReference type="PIRSR" id="PIRSR006806-1"/>
    </source>
</evidence>
<evidence type="ECO:0000256" key="5">
    <source>
        <dbReference type="ARBA" id="ARBA00038966"/>
    </source>
</evidence>
<feature type="binding site" evidence="6">
    <location>
        <position position="68"/>
    </location>
    <ligand>
        <name>substrate</name>
    </ligand>
</feature>
<evidence type="ECO:0000313" key="8">
    <source>
        <dbReference type="Proteomes" id="UP000323011"/>
    </source>
</evidence>
<dbReference type="GO" id="GO:0005524">
    <property type="term" value="F:ATP binding"/>
    <property type="evidence" value="ECO:0007669"/>
    <property type="project" value="UniProtKB-KW"/>
</dbReference>
<gene>
    <name evidence="7" type="ORF">FNF29_01065</name>
</gene>
<evidence type="ECO:0000256" key="3">
    <source>
        <dbReference type="ARBA" id="ARBA00022840"/>
    </source>
</evidence>
<keyword evidence="3 6" id="KW-0067">ATP-binding</keyword>